<proteinExistence type="predicted"/>
<sequence length="492" mass="54311">MFRSLFRRFRGRSAESTPRRPANTSPPTRRRTSSFTRPAGTPPASPTSKAVALAQTQPVQTPPGSPRKVPDSPPARPAKAAVLRRKPSGGYDETGRFPMMQRLKYIRSSTTGGELVDTVQCRRLTPTDQALLDLVEKEDRDLTRASGDNHSYNWKRVTLPADKLSLFESEGLFEAAECFVVRLDHGDGFVEGALMMGSSCGFLCTVCVRNEGIAGLAVPGTHHVSQQLERGDMLVSRAARGVQMFPQVGGSALFLIVSVVPSSDLLASGITIGSPTLPSGSMTASKTVATRRQAAVRCVDEILKLRQKVETRYTDACLLSELCVVYTERYAGRVDESMRADIEMVKRYMDALIALASARDYTYAERRERNIHFARKRSLALAHLEGMRDNYSVTTETAKPALPNSVQGYMEEDIAETRDGMLDLWEEIRRLVSNLESLLPGCSESVDRFVLERARRCESARSRLALADRLRFLSGVGIHAESPLPPTNLDNK</sequence>
<dbReference type="KEGG" id="vg:18158370"/>
<reference evidence="3 4" key="3">
    <citation type="submission" date="2013-10" db="EMBL/GenBank/DDBJ databases">
        <title>The genome of epidemic Squirrel Poxvirus reveals novel virulence genes.</title>
        <authorList>
            <person name="Darby A.C."/>
            <person name="McInnes C.J."/>
            <person name="Kjaer K.H."/>
            <person name="Wood A.R."/>
            <person name="Hughes M."/>
            <person name="Martensen P.M."/>
            <person name="Radford A.D."/>
            <person name="Hall N."/>
            <person name="Chantrey J."/>
        </authorList>
    </citation>
    <scope>NUCLEOTIDE SEQUENCE [LARGE SCALE GENOMIC DNA]</scope>
    <source>
        <strain evidence="3">Red squirrel UK</strain>
    </source>
</reference>
<feature type="compositionally biased region" description="Low complexity" evidence="1">
    <location>
        <begin position="19"/>
        <end position="38"/>
    </location>
</feature>
<dbReference type="RefSeq" id="YP_008658437.1">
    <property type="nucleotide sequence ID" value="NC_022563.1"/>
</dbReference>
<evidence type="ECO:0000256" key="1">
    <source>
        <dbReference type="SAM" id="MobiDB-lite"/>
    </source>
</evidence>
<dbReference type="InterPro" id="IPR007027">
    <property type="entry name" value="Poxvirus_F11"/>
</dbReference>
<feature type="compositionally biased region" description="Pro residues" evidence="1">
    <location>
        <begin position="60"/>
        <end position="76"/>
    </location>
</feature>
<name>Q1HTU0_9POXV</name>
<feature type="compositionally biased region" description="Basic residues" evidence="1">
    <location>
        <begin position="1"/>
        <end position="11"/>
    </location>
</feature>
<organism evidence="2">
    <name type="scientific">Squirrelpox virus</name>
    <dbReference type="NCBI Taxonomy" id="240426"/>
    <lineage>
        <taxon>Viruses</taxon>
        <taxon>Varidnaviria</taxon>
        <taxon>Bamfordvirae</taxon>
        <taxon>Nucleocytoviricota</taxon>
        <taxon>Pokkesviricetes</taxon>
        <taxon>Chitovirales</taxon>
        <taxon>Poxviridae</taxon>
        <taxon>Chordopoxvirinae</taxon>
        <taxon>Sciuripoxvirus</taxon>
        <taxon>Sciuripoxvirus squirrelpox</taxon>
    </lineage>
</organism>
<keyword evidence="4" id="KW-1185">Reference proteome</keyword>
<gene>
    <name evidence="2" type="primary">A4L</name>
    <name evidence="3" type="synonym">F11L</name>
    <name evidence="3" type="ORF">SQPV_0120</name>
</gene>
<dbReference type="EMBL" id="HE601899">
    <property type="protein sequence ID" value="CCD83195.1"/>
    <property type="molecule type" value="Genomic_DNA"/>
</dbReference>
<feature type="region of interest" description="Disordered" evidence="1">
    <location>
        <begin position="1"/>
        <end position="95"/>
    </location>
</feature>
<dbReference type="Proteomes" id="UP000144311">
    <property type="component" value="Segment"/>
</dbReference>
<evidence type="ECO:0000313" key="3">
    <source>
        <dbReference type="EMBL" id="CCD83195.1"/>
    </source>
</evidence>
<dbReference type="GeneID" id="18158370"/>
<evidence type="ECO:0000313" key="4">
    <source>
        <dbReference type="Proteomes" id="UP000144311"/>
    </source>
</evidence>
<reference evidence="3 4" key="2">
    <citation type="submission" date="2011-10" db="EMBL/GenBank/DDBJ databases">
        <authorList>
            <person name="Darby A."/>
        </authorList>
    </citation>
    <scope>NUCLEOTIDE SEQUENCE [LARGE SCALE GENOMIC DNA]</scope>
    <source>
        <strain evidence="3">Red squirrel UK</strain>
    </source>
</reference>
<accession>Q1HTU0</accession>
<evidence type="ECO:0000313" key="2">
    <source>
        <dbReference type="EMBL" id="ABD51446.1"/>
    </source>
</evidence>
<dbReference type="Pfam" id="PF04943">
    <property type="entry name" value="Pox_F11"/>
    <property type="match status" value="1"/>
</dbReference>
<dbReference type="EMBL" id="AH015635">
    <property type="protein sequence ID" value="ABD51446.1"/>
    <property type="molecule type" value="Genomic_DNA"/>
</dbReference>
<dbReference type="OrthoDB" id="6054at10239"/>
<reference evidence="2" key="1">
    <citation type="journal article" date="2006" name="J. Gen. Virol.">
        <title>Genomic characterization of a novel poxvirus contributing to the decline of the red squirrel (Sciurus vulgaris) in the UK.</title>
        <authorList>
            <person name="McInnes C.J."/>
            <person name="Wood A.R."/>
            <person name="Thomas K."/>
            <person name="Sainsbury A.W."/>
            <person name="Gurnell J."/>
            <person name="Dein F.J."/>
            <person name="Nettleton P.F."/>
        </authorList>
    </citation>
    <scope>NUCLEOTIDE SEQUENCE</scope>
    <source>
        <strain evidence="2">1296/99</strain>
    </source>
</reference>
<protein>
    <submittedName>
        <fullName evidence="2">A4L</fullName>
    </submittedName>
    <submittedName>
        <fullName evidence="3">Conserved hypothetical pox protein</fullName>
    </submittedName>
</protein>